<protein>
    <submittedName>
        <fullName evidence="1">Uncharacterized protein</fullName>
    </submittedName>
</protein>
<name>A0ABP7LMP0_9GAMM</name>
<evidence type="ECO:0000313" key="1">
    <source>
        <dbReference type="EMBL" id="GAA3904070.1"/>
    </source>
</evidence>
<keyword evidence="2" id="KW-1185">Reference proteome</keyword>
<accession>A0ABP7LMP0</accession>
<sequence>MMRESPKGGEQSIPGIQRNNDCYATVIKLMLRTQNPYSLRRVLAHAHIGNVQTQERGPKAPVHAVLERCGAS</sequence>
<reference evidence="2" key="1">
    <citation type="journal article" date="2019" name="Int. J. Syst. Evol. Microbiol.">
        <title>The Global Catalogue of Microorganisms (GCM) 10K type strain sequencing project: providing services to taxonomists for standard genome sequencing and annotation.</title>
        <authorList>
            <consortium name="The Broad Institute Genomics Platform"/>
            <consortium name="The Broad Institute Genome Sequencing Center for Infectious Disease"/>
            <person name="Wu L."/>
            <person name="Ma J."/>
        </authorList>
    </citation>
    <scope>NUCLEOTIDE SEQUENCE [LARGE SCALE GENOMIC DNA]</scope>
    <source>
        <strain evidence="2">JCM 16914</strain>
    </source>
</reference>
<dbReference type="Proteomes" id="UP001500133">
    <property type="component" value="Unassembled WGS sequence"/>
</dbReference>
<dbReference type="RefSeq" id="WP_344703519.1">
    <property type="nucleotide sequence ID" value="NZ_BAAAZT010000062.1"/>
</dbReference>
<evidence type="ECO:0000313" key="2">
    <source>
        <dbReference type="Proteomes" id="UP001500133"/>
    </source>
</evidence>
<comment type="caution">
    <text evidence="1">The sequence shown here is derived from an EMBL/GenBank/DDBJ whole genome shotgun (WGS) entry which is preliminary data.</text>
</comment>
<proteinExistence type="predicted"/>
<dbReference type="EMBL" id="BAAAZT010000062">
    <property type="protein sequence ID" value="GAA3904070.1"/>
    <property type="molecule type" value="Genomic_DNA"/>
</dbReference>
<organism evidence="1 2">
    <name type="scientific">Halomonas cibimaris</name>
    <dbReference type="NCBI Taxonomy" id="657012"/>
    <lineage>
        <taxon>Bacteria</taxon>
        <taxon>Pseudomonadati</taxon>
        <taxon>Pseudomonadota</taxon>
        <taxon>Gammaproteobacteria</taxon>
        <taxon>Oceanospirillales</taxon>
        <taxon>Halomonadaceae</taxon>
        <taxon>Halomonas</taxon>
    </lineage>
</organism>
<gene>
    <name evidence="1" type="ORF">GCM10022228_12910</name>
</gene>